<evidence type="ECO:0008006" key="3">
    <source>
        <dbReference type="Google" id="ProtNLM"/>
    </source>
</evidence>
<proteinExistence type="predicted"/>
<evidence type="ECO:0000313" key="2">
    <source>
        <dbReference type="Proteomes" id="UP000660262"/>
    </source>
</evidence>
<dbReference type="Proteomes" id="UP000660262">
    <property type="component" value="Unassembled WGS sequence"/>
</dbReference>
<dbReference type="AlphaFoldDB" id="A0A830I4J2"/>
<dbReference type="InterPro" id="IPR018971">
    <property type="entry name" value="DUF1997"/>
</dbReference>
<accession>A0A830I4J2</accession>
<organism evidence="1 2">
    <name type="scientific">Pycnococcus provasolii</name>
    <dbReference type="NCBI Taxonomy" id="41880"/>
    <lineage>
        <taxon>Eukaryota</taxon>
        <taxon>Viridiplantae</taxon>
        <taxon>Chlorophyta</taxon>
        <taxon>Pseudoscourfieldiophyceae</taxon>
        <taxon>Pseudoscourfieldiales</taxon>
        <taxon>Pycnococcaceae</taxon>
        <taxon>Pycnococcus</taxon>
    </lineage>
</organism>
<evidence type="ECO:0000313" key="1">
    <source>
        <dbReference type="EMBL" id="GHP12037.1"/>
    </source>
</evidence>
<comment type="caution">
    <text evidence="1">The sequence shown here is derived from an EMBL/GenBank/DDBJ whole genome shotgun (WGS) entry which is preliminary data.</text>
</comment>
<sequence length="238" mass="27071">MTDPENLQRPARLHAVAVSRCDVRDAHLATPFDLDAYMRLPVEQYTLSVLEAGTLTRYEGQPGRFRFQVPRLQFFNVWVEPVVDVYVRVPEADDETPEVLLRSEGCYMYGSPAFDKLRLNDKFHMEFETRVRARTSGRPTFADDEDGETWSANGEIEGGRGELLARSEINVACEVVAPFHLVPRRALEKTCSAVLNGLIKLLLPTFVAQLRDDFGIWATHPEARKARVEKAEREYGKT</sequence>
<name>A0A830I4J2_9CHLO</name>
<dbReference type="Pfam" id="PF09366">
    <property type="entry name" value="DUF1997"/>
    <property type="match status" value="1"/>
</dbReference>
<dbReference type="EMBL" id="BNJQ01000038">
    <property type="protein sequence ID" value="GHP12037.1"/>
    <property type="molecule type" value="Genomic_DNA"/>
</dbReference>
<protein>
    <recommendedName>
        <fullName evidence="3">DUF1997 domain-containing protein</fullName>
    </recommendedName>
</protein>
<keyword evidence="2" id="KW-1185">Reference proteome</keyword>
<dbReference type="OrthoDB" id="426136at2759"/>
<gene>
    <name evidence="1" type="ORF">PPROV_001076400</name>
</gene>
<dbReference type="PANTHER" id="PTHR34131:SF3">
    <property type="entry name" value="(RAP ANNOTATION RELEASE2) GALACTOSE-BINDING LIKE DOMAIN CONTAINING PROTEIN"/>
    <property type="match status" value="1"/>
</dbReference>
<dbReference type="PANTHER" id="PTHR34131">
    <property type="entry name" value="(RAP ANNOTATION RELEASE2) GALACTOSE-BINDING LIKE DOMAIN CONTAINING PROTEIN"/>
    <property type="match status" value="1"/>
</dbReference>
<reference evidence="1" key="1">
    <citation type="submission" date="2020-10" db="EMBL/GenBank/DDBJ databases">
        <title>Unveiling of a novel bifunctional photoreceptor, Dualchrome1, isolated from a cosmopolitan green alga.</title>
        <authorList>
            <person name="Suzuki S."/>
            <person name="Kawachi M."/>
        </authorList>
    </citation>
    <scope>NUCLEOTIDE SEQUENCE</scope>
    <source>
        <strain evidence="1">NIES 2893</strain>
    </source>
</reference>